<accession>A0A180GDL9</accession>
<evidence type="ECO:0000313" key="4">
    <source>
        <dbReference type="Proteomes" id="UP000005240"/>
    </source>
</evidence>
<organism evidence="2">
    <name type="scientific">Puccinia triticina (isolate 1-1 / race 1 (BBBD))</name>
    <name type="common">Brown leaf rust fungus</name>
    <dbReference type="NCBI Taxonomy" id="630390"/>
    <lineage>
        <taxon>Eukaryota</taxon>
        <taxon>Fungi</taxon>
        <taxon>Dikarya</taxon>
        <taxon>Basidiomycota</taxon>
        <taxon>Pucciniomycotina</taxon>
        <taxon>Pucciniomycetes</taxon>
        <taxon>Pucciniales</taxon>
        <taxon>Pucciniaceae</taxon>
        <taxon>Puccinia</taxon>
    </lineage>
</organism>
<protein>
    <submittedName>
        <fullName evidence="2 3">Uncharacterized protein</fullName>
    </submittedName>
</protein>
<dbReference type="PANTHER" id="PTHR33324:SF2">
    <property type="entry name" value="MYB_SANT-LIKE DNA-BINDING DOMAIN-CONTAINING PROTEIN"/>
    <property type="match status" value="1"/>
</dbReference>
<evidence type="ECO:0000313" key="2">
    <source>
        <dbReference type="EMBL" id="OAV90432.1"/>
    </source>
</evidence>
<reference evidence="2" key="1">
    <citation type="submission" date="2009-11" db="EMBL/GenBank/DDBJ databases">
        <authorList>
            <consortium name="The Broad Institute Genome Sequencing Platform"/>
            <person name="Ward D."/>
            <person name="Feldgarden M."/>
            <person name="Earl A."/>
            <person name="Young S.K."/>
            <person name="Zeng Q."/>
            <person name="Koehrsen M."/>
            <person name="Alvarado L."/>
            <person name="Berlin A."/>
            <person name="Bochicchio J."/>
            <person name="Borenstein D."/>
            <person name="Chapman S.B."/>
            <person name="Chen Z."/>
            <person name="Engels R."/>
            <person name="Freedman E."/>
            <person name="Gellesch M."/>
            <person name="Goldberg J."/>
            <person name="Griggs A."/>
            <person name="Gujja S."/>
            <person name="Heilman E."/>
            <person name="Heiman D."/>
            <person name="Hepburn T."/>
            <person name="Howarth C."/>
            <person name="Jen D."/>
            <person name="Larson L."/>
            <person name="Lewis B."/>
            <person name="Mehta T."/>
            <person name="Park D."/>
            <person name="Pearson M."/>
            <person name="Roberts A."/>
            <person name="Saif S."/>
            <person name="Shea T."/>
            <person name="Shenoy N."/>
            <person name="Sisk P."/>
            <person name="Stolte C."/>
            <person name="Sykes S."/>
            <person name="Thomson T."/>
            <person name="Walk T."/>
            <person name="White J."/>
            <person name="Yandava C."/>
            <person name="Izard J."/>
            <person name="Baranova O.V."/>
            <person name="Blanton J.M."/>
            <person name="Tanner A.C."/>
            <person name="Dewhirst F.E."/>
            <person name="Haas B."/>
            <person name="Nusbaum C."/>
            <person name="Birren B."/>
        </authorList>
    </citation>
    <scope>NUCLEOTIDE SEQUENCE [LARGE SCALE GENOMIC DNA]</scope>
    <source>
        <strain evidence="2">1-1 BBBD Race 1</strain>
    </source>
</reference>
<reference evidence="3" key="4">
    <citation type="submission" date="2025-05" db="UniProtKB">
        <authorList>
            <consortium name="EnsemblFungi"/>
        </authorList>
    </citation>
    <scope>IDENTIFICATION</scope>
    <source>
        <strain evidence="3">isolate 1-1 / race 1 (BBBD)</strain>
    </source>
</reference>
<dbReference type="PANTHER" id="PTHR33324">
    <property type="entry name" value="EXPRESSED PROTEIN"/>
    <property type="match status" value="1"/>
</dbReference>
<name>A0A180GDL9_PUCT1</name>
<dbReference type="EMBL" id="ADAS02000101">
    <property type="protein sequence ID" value="OAV90432.1"/>
    <property type="molecule type" value="Genomic_DNA"/>
</dbReference>
<gene>
    <name evidence="2" type="ORF">PTTG_02640</name>
</gene>
<evidence type="ECO:0000256" key="1">
    <source>
        <dbReference type="SAM" id="MobiDB-lite"/>
    </source>
</evidence>
<dbReference type="VEuPathDB" id="FungiDB:PTTG_02640"/>
<feature type="region of interest" description="Disordered" evidence="1">
    <location>
        <begin position="145"/>
        <end position="172"/>
    </location>
</feature>
<proteinExistence type="predicted"/>
<dbReference type="OrthoDB" id="2506645at2759"/>
<evidence type="ECO:0000313" key="3">
    <source>
        <dbReference type="EnsemblFungi" id="PTTG_02640-t43_1-p1"/>
    </source>
</evidence>
<reference evidence="2" key="2">
    <citation type="submission" date="2016-05" db="EMBL/GenBank/DDBJ databases">
        <title>Comparative analysis highlights variable genome content of wheat rusts and divergence of the mating loci.</title>
        <authorList>
            <person name="Cuomo C.A."/>
            <person name="Bakkeren G."/>
            <person name="Szabo L."/>
            <person name="Khalil H."/>
            <person name="Joly D."/>
            <person name="Goldberg J."/>
            <person name="Young S."/>
            <person name="Zeng Q."/>
            <person name="Fellers J."/>
        </authorList>
    </citation>
    <scope>NUCLEOTIDE SEQUENCE [LARGE SCALE GENOMIC DNA]</scope>
    <source>
        <strain evidence="2">1-1 BBBD Race 1</strain>
    </source>
</reference>
<dbReference type="Proteomes" id="UP000005240">
    <property type="component" value="Unassembled WGS sequence"/>
</dbReference>
<reference evidence="3 4" key="3">
    <citation type="journal article" date="2017" name="G3 (Bethesda)">
        <title>Comparative analysis highlights variable genome content of wheat rusts and divergence of the mating loci.</title>
        <authorList>
            <person name="Cuomo C.A."/>
            <person name="Bakkeren G."/>
            <person name="Khalil H.B."/>
            <person name="Panwar V."/>
            <person name="Joly D."/>
            <person name="Linning R."/>
            <person name="Sakthikumar S."/>
            <person name="Song X."/>
            <person name="Adiconis X."/>
            <person name="Fan L."/>
            <person name="Goldberg J.M."/>
            <person name="Levin J.Z."/>
            <person name="Young S."/>
            <person name="Zeng Q."/>
            <person name="Anikster Y."/>
            <person name="Bruce M."/>
            <person name="Wang M."/>
            <person name="Yin C."/>
            <person name="McCallum B."/>
            <person name="Szabo L.J."/>
            <person name="Hulbert S."/>
            <person name="Chen X."/>
            <person name="Fellers J.P."/>
        </authorList>
    </citation>
    <scope>NUCLEOTIDE SEQUENCE</scope>
    <source>
        <strain evidence="3">isolate 1-1 / race 1 (BBBD)</strain>
        <strain evidence="4">Isolate 1-1 / race 1 (BBBD)</strain>
    </source>
</reference>
<keyword evidence="4" id="KW-1185">Reference proteome</keyword>
<feature type="compositionally biased region" description="Polar residues" evidence="1">
    <location>
        <begin position="145"/>
        <end position="162"/>
    </location>
</feature>
<dbReference type="EnsemblFungi" id="PTTG_02640-t43_1">
    <property type="protein sequence ID" value="PTTG_02640-t43_1-p1"/>
    <property type="gene ID" value="PTTG_02640"/>
</dbReference>
<dbReference type="AlphaFoldDB" id="A0A180GDL9"/>
<sequence length="365" mass="40456">MTVEGNYNRWHNSKVSKRAVAEEVIAYLVANGAETRMWKGVEQQITTLERKFREALGWRDQTGQGILDEADKRARQAEAEPDDSDAEDYVATAATLTEAEIRKKCKYFYELEPVMLDRPSSIPLDMHEQDVGANEDLALALNLVPTQDRPSTPSQWSNSNRGENNDENASPVVTLGNPSPGFGTNPLAPAPSPGTPITMTTVSGWPSARAEVVAIASQRLDTHPQRRPNYAKRITERLFPSREEMAAQSAAEMDLNRDRLETDARMVDANVQLARALCQEIEPSENPQEQTELRMKQMHLDVEFQELEITQARAALEAEKATSQAFSRAKMVQDFIRAGLPLDDALRLTGELLGPAGELLGPTSS</sequence>